<evidence type="ECO:0000313" key="1">
    <source>
        <dbReference type="EMBL" id="KAK4710370.1"/>
    </source>
</evidence>
<evidence type="ECO:0008006" key="3">
    <source>
        <dbReference type="Google" id="ProtNLM"/>
    </source>
</evidence>
<accession>A0AAV9KCR2</accession>
<reference evidence="1 2" key="1">
    <citation type="submission" date="2023-10" db="EMBL/GenBank/DDBJ databases">
        <title>Genome-Wide Identification Analysis in wild type Solanum Pinnatisectum Reveals Some Genes Defensing Phytophthora Infestans.</title>
        <authorList>
            <person name="Sun C."/>
        </authorList>
    </citation>
    <scope>NUCLEOTIDE SEQUENCE [LARGE SCALE GENOMIC DNA]</scope>
    <source>
        <strain evidence="1">LQN</strain>
        <tissue evidence="1">Leaf</tissue>
    </source>
</reference>
<dbReference type="EMBL" id="JAWPEI010000011">
    <property type="protein sequence ID" value="KAK4710370.1"/>
    <property type="molecule type" value="Genomic_DNA"/>
</dbReference>
<dbReference type="PANTHER" id="PTHR34222:SF77">
    <property type="entry name" value="CCHC-TYPE DOMAIN-CONTAINING PROTEIN"/>
    <property type="match status" value="1"/>
</dbReference>
<protein>
    <recommendedName>
        <fullName evidence="3">Retrotransposon gag domain-containing protein</fullName>
    </recommendedName>
</protein>
<sequence>MLSWIASTVISELLPGTIYASNAKKVWEDFEERFNISNLTRIYHLWSKIAALKQAYMGHLRSQRLLQFLMGLNKSFSSIRSYILARKPVVTVNKAYVVATQEEGQRALGFQREQETP</sequence>
<dbReference type="PANTHER" id="PTHR34222">
    <property type="entry name" value="GAG_PRE-INTEGRS DOMAIN-CONTAINING PROTEIN"/>
    <property type="match status" value="1"/>
</dbReference>
<organism evidence="1 2">
    <name type="scientific">Solanum pinnatisectum</name>
    <name type="common">tansyleaf nightshade</name>
    <dbReference type="NCBI Taxonomy" id="50273"/>
    <lineage>
        <taxon>Eukaryota</taxon>
        <taxon>Viridiplantae</taxon>
        <taxon>Streptophyta</taxon>
        <taxon>Embryophyta</taxon>
        <taxon>Tracheophyta</taxon>
        <taxon>Spermatophyta</taxon>
        <taxon>Magnoliopsida</taxon>
        <taxon>eudicotyledons</taxon>
        <taxon>Gunneridae</taxon>
        <taxon>Pentapetalae</taxon>
        <taxon>asterids</taxon>
        <taxon>lamiids</taxon>
        <taxon>Solanales</taxon>
        <taxon>Solanaceae</taxon>
        <taxon>Solanoideae</taxon>
        <taxon>Solaneae</taxon>
        <taxon>Solanum</taxon>
    </lineage>
</organism>
<comment type="caution">
    <text evidence="1">The sequence shown here is derived from an EMBL/GenBank/DDBJ whole genome shotgun (WGS) entry which is preliminary data.</text>
</comment>
<dbReference type="AlphaFoldDB" id="A0AAV9KCR2"/>
<gene>
    <name evidence="1" type="ORF">R3W88_004883</name>
</gene>
<name>A0AAV9KCR2_9SOLN</name>
<keyword evidence="2" id="KW-1185">Reference proteome</keyword>
<evidence type="ECO:0000313" key="2">
    <source>
        <dbReference type="Proteomes" id="UP001311915"/>
    </source>
</evidence>
<proteinExistence type="predicted"/>
<dbReference type="Proteomes" id="UP001311915">
    <property type="component" value="Unassembled WGS sequence"/>
</dbReference>